<accession>A0A152A823</accession>
<gene>
    <name evidence="1" type="ORF">DLAC_01221</name>
</gene>
<dbReference type="SUPFAM" id="SSF52047">
    <property type="entry name" value="RNI-like"/>
    <property type="match status" value="1"/>
</dbReference>
<reference evidence="1 2" key="1">
    <citation type="submission" date="2015-12" db="EMBL/GenBank/DDBJ databases">
        <title>Dictyostelia acquired genes for synthesis and detection of signals that induce cell-type specialization by lateral gene transfer from prokaryotes.</title>
        <authorList>
            <person name="Gloeckner G."/>
            <person name="Schaap P."/>
        </authorList>
    </citation>
    <scope>NUCLEOTIDE SEQUENCE [LARGE SCALE GENOMIC DNA]</scope>
    <source>
        <strain evidence="1 2">TK</strain>
    </source>
</reference>
<dbReference type="InterPro" id="IPR032675">
    <property type="entry name" value="LRR_dom_sf"/>
</dbReference>
<dbReference type="Proteomes" id="UP000076078">
    <property type="component" value="Unassembled WGS sequence"/>
</dbReference>
<evidence type="ECO:0000313" key="1">
    <source>
        <dbReference type="EMBL" id="KYR02383.1"/>
    </source>
</evidence>
<dbReference type="InParanoid" id="A0A152A823"/>
<protein>
    <submittedName>
        <fullName evidence="1">Uncharacterized protein</fullName>
    </submittedName>
</protein>
<evidence type="ECO:0000313" key="2">
    <source>
        <dbReference type="Proteomes" id="UP000076078"/>
    </source>
</evidence>
<proteinExistence type="predicted"/>
<organism evidence="1 2">
    <name type="scientific">Tieghemostelium lacteum</name>
    <name type="common">Slime mold</name>
    <name type="synonym">Dictyostelium lacteum</name>
    <dbReference type="NCBI Taxonomy" id="361077"/>
    <lineage>
        <taxon>Eukaryota</taxon>
        <taxon>Amoebozoa</taxon>
        <taxon>Evosea</taxon>
        <taxon>Eumycetozoa</taxon>
        <taxon>Dictyostelia</taxon>
        <taxon>Dictyosteliales</taxon>
        <taxon>Raperosteliaceae</taxon>
        <taxon>Tieghemostelium</taxon>
    </lineage>
</organism>
<sequence length="553" mass="64066">MVVLPKFILKKILNNVCEEGVNFYNLQNIISNLCCVSKEWQGILKSLTFKKIYICNTKQLNTVLKWVNNGINIQDAEFFSLETFDNECKIKLIEALNQNNEPNNRVQLPQNPQNDKDFLYFFNVFSESFNHNLTTLRINVSMDADFKSKIFEPILKYLPRFKDNIPRLEIKEAEYFIQNREAITEILERYKVESFSLNIKSSQHPIITSGYLKELYLTNATISADESNSIFIGCPQLEVFSLTGLSRFNFLPRPSGNLFPNGLLKHKCLRSYLIRNVQTTESLDELAQILSYNTSLTRFLMMGGSLVFRDTDVPVKVNNSTLKSMICPNFNYSTQLWSSKSALESLSVQKVTQPLQEDIKNCHQSLTRLAIKEIWEPQSSERFNQFFENCGHSLKSLTISCHIDSDVQSTVIFNHLKSLQEIDVFACSIDLLTALFEHQHPTLTKVTARVQLPDDKVLQMIQNNRTITSLTLRVNHHSNEKSFKDFMEILTKNNSLLYLNYENDFFSLRECSDLEFLSNAKKEILTYYQSKENPIPTQNVIYQSTEVNQYFNI</sequence>
<comment type="caution">
    <text evidence="1">The sequence shown here is derived from an EMBL/GenBank/DDBJ whole genome shotgun (WGS) entry which is preliminary data.</text>
</comment>
<dbReference type="EMBL" id="LODT01000004">
    <property type="protein sequence ID" value="KYR02383.1"/>
    <property type="molecule type" value="Genomic_DNA"/>
</dbReference>
<name>A0A152A823_TIELA</name>
<dbReference type="AlphaFoldDB" id="A0A152A823"/>
<keyword evidence="2" id="KW-1185">Reference proteome</keyword>
<dbReference type="Gene3D" id="3.80.10.10">
    <property type="entry name" value="Ribonuclease Inhibitor"/>
    <property type="match status" value="1"/>
</dbReference>